<organism evidence="1 2">
    <name type="scientific">Paractinoplanes toevensis</name>
    <dbReference type="NCBI Taxonomy" id="571911"/>
    <lineage>
        <taxon>Bacteria</taxon>
        <taxon>Bacillati</taxon>
        <taxon>Actinomycetota</taxon>
        <taxon>Actinomycetes</taxon>
        <taxon>Micromonosporales</taxon>
        <taxon>Micromonosporaceae</taxon>
        <taxon>Paractinoplanes</taxon>
    </lineage>
</organism>
<comment type="caution">
    <text evidence="1">The sequence shown here is derived from an EMBL/GenBank/DDBJ whole genome shotgun (WGS) entry which is preliminary data.</text>
</comment>
<dbReference type="SUPFAM" id="SSF69322">
    <property type="entry name" value="Tricorn protease domain 2"/>
    <property type="match status" value="1"/>
</dbReference>
<dbReference type="AlphaFoldDB" id="A0A919W1L1"/>
<dbReference type="PROSITE" id="PS51257">
    <property type="entry name" value="PROKAR_LIPOPROTEIN"/>
    <property type="match status" value="1"/>
</dbReference>
<dbReference type="EMBL" id="BOQN01000004">
    <property type="protein sequence ID" value="GIM88580.1"/>
    <property type="molecule type" value="Genomic_DNA"/>
</dbReference>
<evidence type="ECO:0000313" key="1">
    <source>
        <dbReference type="EMBL" id="GIM88580.1"/>
    </source>
</evidence>
<name>A0A919W1L1_9ACTN</name>
<sequence>MRRRILIFTAILTLAGCTDAPPRKILESPVPVPGAAIAKLSLVAFDNCDRLLTDLRAATRRSVGPYGLPGSDAFPENAMATGARVDAAAAKATTYSGTNVHEIGADEPDIVKTDGRRIVTVQGGALRVIDPATRALTGRLELGNVSTAQFLLAGDHALVLTSGYGRTDGRVYKMAPPGDAELLLIDLSGPPRIISRFVGSGQVVDARQTGSVARVVLSSTPRIKFPYYPDGDADALLRRNRQAISAAPIDAWLPSWQVTTGTAVTSGRVGCDAVSRPASYSGAGMLTLLTFDLAADALTDGSPVGVVSDGDLVYGTPTSLYVANNQDWQVNALPAADPAELDTEIFKFALPAAGKPELAASGRVPGSLLNQYSMSEWDGRLRVATTTSTASAVRVLADSGGKLVQTGVVDGLGKNERIYAVRFLGPRGYVVTFRQTDPLYSLDLSDPAAPRVTGELKITGYSAHLQQVGDDLLVGVGQEAGTDGVRQGTQVSLFDVGDPASPRRLAQHVVPQSVSDAEFDPHALLWWPATGLLVVPIKGAVEGALALRVDAGGLHEAGKISGYVDRSLVIGSDLWTLGESGMTAFDLSTLDQRATVRF</sequence>
<reference evidence="1 2" key="1">
    <citation type="submission" date="2021-03" db="EMBL/GenBank/DDBJ databases">
        <title>Whole genome shotgun sequence of Actinoplanes toevensis NBRC 105298.</title>
        <authorList>
            <person name="Komaki H."/>
            <person name="Tamura T."/>
        </authorList>
    </citation>
    <scope>NUCLEOTIDE SEQUENCE [LARGE SCALE GENOMIC DNA]</scope>
    <source>
        <strain evidence="1 2">NBRC 105298</strain>
    </source>
</reference>
<dbReference type="RefSeq" id="WP_246605978.1">
    <property type="nucleotide sequence ID" value="NZ_BOQN01000004.1"/>
</dbReference>
<dbReference type="Pfam" id="PF09826">
    <property type="entry name" value="Beta_propel"/>
    <property type="match status" value="1"/>
</dbReference>
<evidence type="ECO:0008006" key="3">
    <source>
        <dbReference type="Google" id="ProtNLM"/>
    </source>
</evidence>
<accession>A0A919W1L1</accession>
<dbReference type="InterPro" id="IPR019198">
    <property type="entry name" value="Beta_propeller_containing"/>
</dbReference>
<proteinExistence type="predicted"/>
<evidence type="ECO:0000313" key="2">
    <source>
        <dbReference type="Proteomes" id="UP000677082"/>
    </source>
</evidence>
<gene>
    <name evidence="1" type="ORF">Ato02nite_003730</name>
</gene>
<keyword evidence="2" id="KW-1185">Reference proteome</keyword>
<protein>
    <recommendedName>
        <fullName evidence="3">Benzoate transporter</fullName>
    </recommendedName>
</protein>
<dbReference type="Proteomes" id="UP000677082">
    <property type="component" value="Unassembled WGS sequence"/>
</dbReference>